<evidence type="ECO:0000256" key="10">
    <source>
        <dbReference type="ARBA" id="ARBA00033442"/>
    </source>
</evidence>
<name>A0A2G8RMR9_9APHY</name>
<sequence length="468" mass="50083">MRFSVLVSWAALAVGACARFLADVYVASESSRAKAGMIDNIGPSGSKSSGAKPGIVIASPSTSNPNYLYTWTRDSSLVFKTLIDQFTTGEDYSLRSLIDDFTTAEAGLQQTSNPSGGVGEPKFNIDGTAFTDAWGRPQRDGPALRATAIITYAIWLLANGNGTSYVLNTLWPIIERDLNYVESNWNQSTFDLWEEVNSSSFFTTAVQHRALREGAALATAIGQISVVSGYATQADNLLCFFQSYWNSDSGYMTANTGGGRSGKDANTVLASIHTFDVKAGCDAVTFQPCSDKALSNLKVYVDAFRSVYGINHGISASAAVAVGRYPEDIYYNGNPWYLAVFAVAEQLYDALITWNKQGSLDVTSTSLAFFKQFDSSITTGTYRSDSSTYSSLTSAIRAFADGFLEINAKYTPPNGALSEQFDKSSGTPLSAADLTWSYASALTAFAARSGKTYAGWGAAGLTSTCGRS</sequence>
<evidence type="ECO:0000256" key="3">
    <source>
        <dbReference type="ARBA" id="ARBA00012593"/>
    </source>
</evidence>
<dbReference type="PANTHER" id="PTHR31616:SF12">
    <property type="entry name" value="GLUCOAMYLASE"/>
    <property type="match status" value="1"/>
</dbReference>
<reference evidence="14 15" key="1">
    <citation type="journal article" date="2015" name="Sci. Rep.">
        <title>Chromosome-level genome map provides insights into diverse defense mechanisms in the medicinal fungus Ganoderma sinense.</title>
        <authorList>
            <person name="Zhu Y."/>
            <person name="Xu J."/>
            <person name="Sun C."/>
            <person name="Zhou S."/>
            <person name="Xu H."/>
            <person name="Nelson D.R."/>
            <person name="Qian J."/>
            <person name="Song J."/>
            <person name="Luo H."/>
            <person name="Xiang L."/>
            <person name="Li Y."/>
            <person name="Xu Z."/>
            <person name="Ji A."/>
            <person name="Wang L."/>
            <person name="Lu S."/>
            <person name="Hayward A."/>
            <person name="Sun W."/>
            <person name="Li X."/>
            <person name="Schwartz D.C."/>
            <person name="Wang Y."/>
            <person name="Chen S."/>
        </authorList>
    </citation>
    <scope>NUCLEOTIDE SEQUENCE [LARGE SCALE GENOMIC DNA]</scope>
    <source>
        <strain evidence="14 15">ZZ0214-1</strain>
    </source>
</reference>
<keyword evidence="6" id="KW-0325">Glycoprotein</keyword>
<evidence type="ECO:0000256" key="8">
    <source>
        <dbReference type="ARBA" id="ARBA00023295"/>
    </source>
</evidence>
<evidence type="ECO:0000256" key="2">
    <source>
        <dbReference type="ARBA" id="ARBA00006188"/>
    </source>
</evidence>
<dbReference type="FunFam" id="1.50.10.10:FF:000018">
    <property type="entry name" value="Glucoamylase"/>
    <property type="match status" value="1"/>
</dbReference>
<gene>
    <name evidence="14" type="ORF">GSI_15495</name>
</gene>
<comment type="catalytic activity">
    <reaction evidence="1">
        <text>Hydrolysis of terminal (1-&gt;4)-linked alpha-D-glucose residues successively from non-reducing ends of the chains with release of beta-D-glucose.</text>
        <dbReference type="EC" id="3.2.1.3"/>
    </reaction>
</comment>
<dbReference type="InterPro" id="IPR008928">
    <property type="entry name" value="6-hairpin_glycosidase_sf"/>
</dbReference>
<evidence type="ECO:0000256" key="5">
    <source>
        <dbReference type="ARBA" id="ARBA00022801"/>
    </source>
</evidence>
<accession>A0A2G8RMR9</accession>
<evidence type="ECO:0000256" key="6">
    <source>
        <dbReference type="ARBA" id="ARBA00023180"/>
    </source>
</evidence>
<proteinExistence type="inferred from homology"/>
<dbReference type="EC" id="3.2.1.3" evidence="3"/>
<dbReference type="Gene3D" id="1.50.10.10">
    <property type="match status" value="1"/>
</dbReference>
<feature type="chain" id="PRO_5013621002" description="glucan 1,4-alpha-glucosidase" evidence="12">
    <location>
        <begin position="19"/>
        <end position="468"/>
    </location>
</feature>
<evidence type="ECO:0000259" key="13">
    <source>
        <dbReference type="Pfam" id="PF00723"/>
    </source>
</evidence>
<dbReference type="PANTHER" id="PTHR31616">
    <property type="entry name" value="TREHALASE"/>
    <property type="match status" value="1"/>
</dbReference>
<dbReference type="InterPro" id="IPR000165">
    <property type="entry name" value="Glucoamylase"/>
</dbReference>
<keyword evidence="5" id="KW-0378">Hydrolase</keyword>
<dbReference type="Proteomes" id="UP000230002">
    <property type="component" value="Unassembled WGS sequence"/>
</dbReference>
<dbReference type="PROSITE" id="PS51257">
    <property type="entry name" value="PROKAR_LIPOPROTEIN"/>
    <property type="match status" value="1"/>
</dbReference>
<dbReference type="InterPro" id="IPR011613">
    <property type="entry name" value="GH15-like"/>
</dbReference>
<evidence type="ECO:0000256" key="9">
    <source>
        <dbReference type="ARBA" id="ARBA00023326"/>
    </source>
</evidence>
<evidence type="ECO:0000256" key="7">
    <source>
        <dbReference type="ARBA" id="ARBA00023277"/>
    </source>
</evidence>
<evidence type="ECO:0000313" key="14">
    <source>
        <dbReference type="EMBL" id="PIL22800.1"/>
    </source>
</evidence>
<protein>
    <recommendedName>
        <fullName evidence="3">glucan 1,4-alpha-glucosidase</fullName>
        <ecNumber evidence="3">3.2.1.3</ecNumber>
    </recommendedName>
    <alternativeName>
        <fullName evidence="11">1,4-alpha-D-glucan glucohydrolase</fullName>
    </alternativeName>
    <alternativeName>
        <fullName evidence="10">Glucan 1,4-alpha-glucosidase</fullName>
    </alternativeName>
</protein>
<dbReference type="GO" id="GO:0004339">
    <property type="term" value="F:glucan 1,4-alpha-glucosidase activity"/>
    <property type="evidence" value="ECO:0007669"/>
    <property type="project" value="UniProtKB-EC"/>
</dbReference>
<keyword evidence="4 12" id="KW-0732">Signal</keyword>
<evidence type="ECO:0000313" key="15">
    <source>
        <dbReference type="Proteomes" id="UP000230002"/>
    </source>
</evidence>
<keyword evidence="8" id="KW-0326">Glycosidase</keyword>
<dbReference type="InterPro" id="IPR012341">
    <property type="entry name" value="6hp_glycosidase-like_sf"/>
</dbReference>
<organism evidence="14 15">
    <name type="scientific">Ganoderma sinense ZZ0214-1</name>
    <dbReference type="NCBI Taxonomy" id="1077348"/>
    <lineage>
        <taxon>Eukaryota</taxon>
        <taxon>Fungi</taxon>
        <taxon>Dikarya</taxon>
        <taxon>Basidiomycota</taxon>
        <taxon>Agaricomycotina</taxon>
        <taxon>Agaricomycetes</taxon>
        <taxon>Polyporales</taxon>
        <taxon>Polyporaceae</taxon>
        <taxon>Ganoderma</taxon>
    </lineage>
</organism>
<evidence type="ECO:0000256" key="4">
    <source>
        <dbReference type="ARBA" id="ARBA00022729"/>
    </source>
</evidence>
<dbReference type="EMBL" id="AYKW01000069">
    <property type="protein sequence ID" value="PIL22800.1"/>
    <property type="molecule type" value="Genomic_DNA"/>
</dbReference>
<evidence type="ECO:0000256" key="12">
    <source>
        <dbReference type="SAM" id="SignalP"/>
    </source>
</evidence>
<keyword evidence="9" id="KW-0624">Polysaccharide degradation</keyword>
<comment type="caution">
    <text evidence="14">The sequence shown here is derived from an EMBL/GenBank/DDBJ whole genome shotgun (WGS) entry which is preliminary data.</text>
</comment>
<dbReference type="STRING" id="1077348.A0A2G8RMR9"/>
<evidence type="ECO:0000256" key="11">
    <source>
        <dbReference type="ARBA" id="ARBA00033473"/>
    </source>
</evidence>
<dbReference type="GO" id="GO:0000324">
    <property type="term" value="C:fungal-type vacuole"/>
    <property type="evidence" value="ECO:0007669"/>
    <property type="project" value="TreeGrafter"/>
</dbReference>
<keyword evidence="15" id="KW-1185">Reference proteome</keyword>
<dbReference type="AlphaFoldDB" id="A0A2G8RMR9"/>
<dbReference type="PRINTS" id="PR00736">
    <property type="entry name" value="GLHYDRLASE15"/>
</dbReference>
<comment type="similarity">
    <text evidence="2">Belongs to the glycosyl hydrolase 15 family.</text>
</comment>
<keyword evidence="7" id="KW-0119">Carbohydrate metabolism</keyword>
<dbReference type="Pfam" id="PF00723">
    <property type="entry name" value="Glyco_hydro_15"/>
    <property type="match status" value="1"/>
</dbReference>
<feature type="signal peptide" evidence="12">
    <location>
        <begin position="1"/>
        <end position="18"/>
    </location>
</feature>
<feature type="domain" description="GH15-like" evidence="13">
    <location>
        <begin position="33"/>
        <end position="445"/>
    </location>
</feature>
<dbReference type="GO" id="GO:0000272">
    <property type="term" value="P:polysaccharide catabolic process"/>
    <property type="evidence" value="ECO:0007669"/>
    <property type="project" value="UniProtKB-KW"/>
</dbReference>
<dbReference type="SUPFAM" id="SSF48208">
    <property type="entry name" value="Six-hairpin glycosidases"/>
    <property type="match status" value="1"/>
</dbReference>
<evidence type="ECO:0000256" key="1">
    <source>
        <dbReference type="ARBA" id="ARBA00001863"/>
    </source>
</evidence>
<dbReference type="OrthoDB" id="6123450at2759"/>